<comment type="caution">
    <text evidence="2">The sequence shown here is derived from an EMBL/GenBank/DDBJ whole genome shotgun (WGS) entry which is preliminary data.</text>
</comment>
<keyword evidence="3" id="KW-1185">Reference proteome</keyword>
<keyword evidence="1" id="KW-0732">Signal</keyword>
<feature type="chain" id="PRO_5035170687" description="Cell wall protein PhiA" evidence="1">
    <location>
        <begin position="19"/>
        <end position="206"/>
    </location>
</feature>
<evidence type="ECO:0000313" key="2">
    <source>
        <dbReference type="EMBL" id="CAG5178543.1"/>
    </source>
</evidence>
<proteinExistence type="predicted"/>
<gene>
    <name evidence="2" type="ORF">ALTATR162_LOCUS8753</name>
</gene>
<dbReference type="RefSeq" id="XP_043172321.1">
    <property type="nucleotide sequence ID" value="XM_043316386.1"/>
</dbReference>
<dbReference type="EMBL" id="CAJRGZ010000023">
    <property type="protein sequence ID" value="CAG5178543.1"/>
    <property type="molecule type" value="Genomic_DNA"/>
</dbReference>
<organism evidence="2 3">
    <name type="scientific">Alternaria atra</name>
    <dbReference type="NCBI Taxonomy" id="119953"/>
    <lineage>
        <taxon>Eukaryota</taxon>
        <taxon>Fungi</taxon>
        <taxon>Dikarya</taxon>
        <taxon>Ascomycota</taxon>
        <taxon>Pezizomycotina</taxon>
        <taxon>Dothideomycetes</taxon>
        <taxon>Pleosporomycetidae</taxon>
        <taxon>Pleosporales</taxon>
        <taxon>Pleosporineae</taxon>
        <taxon>Pleosporaceae</taxon>
        <taxon>Alternaria</taxon>
        <taxon>Alternaria sect. Ulocladioides</taxon>
    </lineage>
</organism>
<evidence type="ECO:0008006" key="4">
    <source>
        <dbReference type="Google" id="ProtNLM"/>
    </source>
</evidence>
<dbReference type="Proteomes" id="UP000676310">
    <property type="component" value="Unassembled WGS sequence"/>
</dbReference>
<feature type="signal peptide" evidence="1">
    <location>
        <begin position="1"/>
        <end position="18"/>
    </location>
</feature>
<dbReference type="GeneID" id="67020898"/>
<sequence>MKFTTSAVIASTLAIVSASPIAAVDNTTNTDPFAATKPSGNDVFRLMSFRTGTPIQFGNVQAIKGGLSINAPKQDSSCTDPEANYASFSLTEEGDLYLYTPNPPLRAYVDRSGMGQGVLQFTMGVQGIGRNQERGPFKIDDESNLVFAAANGIVGFQACPGAEEDGYSVWLSGVSTPAGIEGCIPFTMKALKEETPVKCLYNNMST</sequence>
<dbReference type="OrthoDB" id="4093325at2759"/>
<evidence type="ECO:0000256" key="1">
    <source>
        <dbReference type="SAM" id="SignalP"/>
    </source>
</evidence>
<reference evidence="2" key="1">
    <citation type="submission" date="2021-05" db="EMBL/GenBank/DDBJ databases">
        <authorList>
            <person name="Stam R."/>
        </authorList>
    </citation>
    <scope>NUCLEOTIDE SEQUENCE</scope>
    <source>
        <strain evidence="2">CS162</strain>
    </source>
</reference>
<evidence type="ECO:0000313" key="3">
    <source>
        <dbReference type="Proteomes" id="UP000676310"/>
    </source>
</evidence>
<accession>A0A8J2IIE7</accession>
<protein>
    <recommendedName>
        <fullName evidence="4">Cell wall protein PhiA</fullName>
    </recommendedName>
</protein>
<dbReference type="AlphaFoldDB" id="A0A8J2IIE7"/>
<name>A0A8J2IIE7_9PLEO</name>